<dbReference type="Proteomes" id="UP001145114">
    <property type="component" value="Unassembled WGS sequence"/>
</dbReference>
<evidence type="ECO:0000313" key="2">
    <source>
        <dbReference type="Proteomes" id="UP001145114"/>
    </source>
</evidence>
<reference evidence="1" key="1">
    <citation type="submission" date="2022-06" db="EMBL/GenBank/DDBJ databases">
        <title>Phylogenomic reconstructions and comparative analyses of Kickxellomycotina fungi.</title>
        <authorList>
            <person name="Reynolds N.K."/>
            <person name="Stajich J.E."/>
            <person name="Barry K."/>
            <person name="Grigoriev I.V."/>
            <person name="Crous P."/>
            <person name="Smith M.E."/>
        </authorList>
    </citation>
    <scope>NUCLEOTIDE SEQUENCE</scope>
    <source>
        <strain evidence="1">RSA 2271</strain>
    </source>
</reference>
<evidence type="ECO:0000313" key="1">
    <source>
        <dbReference type="EMBL" id="KAJ1675033.1"/>
    </source>
</evidence>
<keyword evidence="2" id="KW-1185">Reference proteome</keyword>
<accession>A0ACC1HH29</accession>
<organism evidence="1 2">
    <name type="scientific">Spiromyces aspiralis</name>
    <dbReference type="NCBI Taxonomy" id="68401"/>
    <lineage>
        <taxon>Eukaryota</taxon>
        <taxon>Fungi</taxon>
        <taxon>Fungi incertae sedis</taxon>
        <taxon>Zoopagomycota</taxon>
        <taxon>Kickxellomycotina</taxon>
        <taxon>Kickxellomycetes</taxon>
        <taxon>Kickxellales</taxon>
        <taxon>Kickxellaceae</taxon>
        <taxon>Spiromyces</taxon>
    </lineage>
</organism>
<dbReference type="EMBL" id="JAMZIH010005530">
    <property type="protein sequence ID" value="KAJ1675033.1"/>
    <property type="molecule type" value="Genomic_DNA"/>
</dbReference>
<protein>
    <submittedName>
        <fullName evidence="1">Uncharacterized protein</fullName>
    </submittedName>
</protein>
<sequence>MNVDDEDGFGGSQGLANAYSTSVPVQHSDPGPPADKLEQALAVVVVDTNYCMAQLETLKRMASVGLEHRVVLVVPWVVINELDGLKKGRNLGEKHNINEPYSLATMQAREATRYLNQSITDPGLAWRGQKKIEGLDLHDDNNDDKILGCCLYTLHKRRIPTFLLTLDKNLSIKAQMNDIYTCGVWNDDPVKLVKIAAEIAASTDTPTIRQGDVPDQINDMMIEDHEEEADALCSIFEVLKTKRLDGLACKNTTLTVRQDTDSPKASIQELIHHVLEAKKQRNGAESKNDGQRARSVQTHPPSVNSPLTYPLSSTFEFQCTPTSQVRRLPSSISQPASTTARNGGSPSLIQQGRRIAVPKGRRRQSGNGVGVSPPNSNESKHPINITATNGHSNGHHCNYNSPTHINAGSSAAKRTYDEVEDVMDIELSFADIQSESPKGSTKLYSKSPSKRMAVSASSLVKEFGPGSTTGGDSNISATTVSTSDANENRVQNQPPSKPVPYSIYSSERSIEHALRDDRPPSSSSSSSLPLLQQSSGSIPLQLLPDFTLPKMFDAKFVRTVRSAPKNLVTPLDCLYLMFNYALCPTTCPLLFAMFETCKEYMGLSEMTKKVISEMPKLPWRVSTLFRFIDDYWYFGLQRIFPTNLKTVVARSKHLVHQIETQGWDNTKSIQQLLDSAVLAVENGSGNERGKVIYYQSKSREAAAPAPSDRMPVWAIAQPKWLDVKVFYQVAVNLLDNPYIKQTPEQRYQRENYQRLWKDTCSAHGV</sequence>
<name>A0ACC1HH29_9FUNG</name>
<comment type="caution">
    <text evidence="1">The sequence shown here is derived from an EMBL/GenBank/DDBJ whole genome shotgun (WGS) entry which is preliminary data.</text>
</comment>
<proteinExistence type="predicted"/>
<gene>
    <name evidence="1" type="ORF">EV182_002066</name>
</gene>